<sequence>MRSVALAVFVAVLTACGPGQEETPAQELDTRPAPLITPVEDQISVHMPSPAGSPLPYGEYIPPGYNTSTETYPVVIHLNGIGELGVAQNPTALYEVVTRNGALRNIRNSTTWKTYYGQKKALIFVPQGLDNYSPTEIRPFVQYIVANYRVDPKRVYLTGLSMGGWGAWRYATLYGNELAALATIASNIGAPGDTLTKMKDVPVWAASSYGDRWGEQSWVLPVTKNYNYWAFPPLVQSTQTTTYLFSKTTQTWTSQPGVISTGSSIVRYVLYPGTAHMGWSETYGLQGFWDWMFAQQRP</sequence>
<dbReference type="PROSITE" id="PS51257">
    <property type="entry name" value="PROKAR_LIPOPROTEIN"/>
    <property type="match status" value="1"/>
</dbReference>
<dbReference type="RefSeq" id="WP_141643852.1">
    <property type="nucleotide sequence ID" value="NZ_VIFM01000068.1"/>
</dbReference>
<protein>
    <submittedName>
        <fullName evidence="2">Phospholipase</fullName>
    </submittedName>
</protein>
<name>A0A540WZM2_9BACT</name>
<keyword evidence="1" id="KW-0732">Signal</keyword>
<dbReference type="OrthoDB" id="9764953at2"/>
<dbReference type="SUPFAM" id="SSF53474">
    <property type="entry name" value="alpha/beta-Hydrolases"/>
    <property type="match status" value="1"/>
</dbReference>
<keyword evidence="3" id="KW-1185">Reference proteome</keyword>
<reference evidence="2 3" key="1">
    <citation type="submission" date="2019-06" db="EMBL/GenBank/DDBJ databases">
        <authorList>
            <person name="Livingstone P."/>
            <person name="Whitworth D."/>
        </authorList>
    </citation>
    <scope>NUCLEOTIDE SEQUENCE [LARGE SCALE GENOMIC DNA]</scope>
    <source>
        <strain evidence="2 3">AM401</strain>
    </source>
</reference>
<dbReference type="InterPro" id="IPR050955">
    <property type="entry name" value="Plant_Biomass_Hydrol_Est"/>
</dbReference>
<dbReference type="PANTHER" id="PTHR43037">
    <property type="entry name" value="UNNAMED PRODUCT-RELATED"/>
    <property type="match status" value="1"/>
</dbReference>
<gene>
    <name evidence="2" type="ORF">FJV41_18590</name>
</gene>
<dbReference type="AlphaFoldDB" id="A0A540WZM2"/>
<proteinExistence type="predicted"/>
<evidence type="ECO:0000313" key="3">
    <source>
        <dbReference type="Proteomes" id="UP000315369"/>
    </source>
</evidence>
<comment type="caution">
    <text evidence="2">The sequence shown here is derived from an EMBL/GenBank/DDBJ whole genome shotgun (WGS) entry which is preliminary data.</text>
</comment>
<dbReference type="InterPro" id="IPR029058">
    <property type="entry name" value="AB_hydrolase_fold"/>
</dbReference>
<dbReference type="Proteomes" id="UP000315369">
    <property type="component" value="Unassembled WGS sequence"/>
</dbReference>
<evidence type="ECO:0000256" key="1">
    <source>
        <dbReference type="ARBA" id="ARBA00022729"/>
    </source>
</evidence>
<accession>A0A540WZM2</accession>
<organism evidence="2 3">
    <name type="scientific">Myxococcus llanfairpwllgwyngyllgogerychwyrndrobwllllantysiliogogogochensis</name>
    <dbReference type="NCBI Taxonomy" id="2590453"/>
    <lineage>
        <taxon>Bacteria</taxon>
        <taxon>Pseudomonadati</taxon>
        <taxon>Myxococcota</taxon>
        <taxon>Myxococcia</taxon>
        <taxon>Myxococcales</taxon>
        <taxon>Cystobacterineae</taxon>
        <taxon>Myxococcaceae</taxon>
        <taxon>Myxococcus</taxon>
    </lineage>
</organism>
<dbReference type="Gene3D" id="3.40.50.1820">
    <property type="entry name" value="alpha/beta hydrolase"/>
    <property type="match status" value="1"/>
</dbReference>
<dbReference type="EMBL" id="VIFM01000068">
    <property type="protein sequence ID" value="TQF14456.1"/>
    <property type="molecule type" value="Genomic_DNA"/>
</dbReference>
<evidence type="ECO:0000313" key="2">
    <source>
        <dbReference type="EMBL" id="TQF14456.1"/>
    </source>
</evidence>
<dbReference type="PANTHER" id="PTHR43037:SF1">
    <property type="entry name" value="BLL1128 PROTEIN"/>
    <property type="match status" value="1"/>
</dbReference>